<dbReference type="InterPro" id="IPR050681">
    <property type="entry name" value="CDF/SLC30A"/>
</dbReference>
<evidence type="ECO:0000256" key="2">
    <source>
        <dbReference type="ARBA" id="ARBA00022692"/>
    </source>
</evidence>
<name>A0A137SDM5_9GAMM</name>
<keyword evidence="3" id="KW-0406">Ion transport</keyword>
<feature type="domain" description="HMA" evidence="8">
    <location>
        <begin position="31"/>
        <end position="94"/>
    </location>
</feature>
<dbReference type="EMBL" id="LOCO01000006">
    <property type="protein sequence ID" value="KXO10543.1"/>
    <property type="molecule type" value="Genomic_DNA"/>
</dbReference>
<comment type="subcellular location">
    <subcellularLocation>
        <location evidence="1">Membrane</location>
        <topology evidence="1">Multi-pass membrane protein</topology>
    </subcellularLocation>
</comment>
<proteinExistence type="predicted"/>
<organism evidence="9 10">
    <name type="scientific">Marinobacter excellens LAMA 842</name>
    <dbReference type="NCBI Taxonomy" id="1306954"/>
    <lineage>
        <taxon>Bacteria</taxon>
        <taxon>Pseudomonadati</taxon>
        <taxon>Pseudomonadota</taxon>
        <taxon>Gammaproteobacteria</taxon>
        <taxon>Pseudomonadales</taxon>
        <taxon>Marinobacteraceae</taxon>
        <taxon>Marinobacter</taxon>
    </lineage>
</organism>
<dbReference type="InterPro" id="IPR006121">
    <property type="entry name" value="HMA_dom"/>
</dbReference>
<dbReference type="Proteomes" id="UP000070282">
    <property type="component" value="Unassembled WGS sequence"/>
</dbReference>
<evidence type="ECO:0000313" key="9">
    <source>
        <dbReference type="EMBL" id="KXO10543.1"/>
    </source>
</evidence>
<protein>
    <submittedName>
        <fullName evidence="9">Cobalt-zinc-cadmium resistance protein CzcD</fullName>
    </submittedName>
</protein>
<feature type="transmembrane region" description="Helical" evidence="7">
    <location>
        <begin position="123"/>
        <end position="144"/>
    </location>
</feature>
<evidence type="ECO:0000256" key="3">
    <source>
        <dbReference type="ARBA" id="ARBA00022906"/>
    </source>
</evidence>
<accession>A0A137SDM5</accession>
<gene>
    <name evidence="9" type="ORF">J122_1637</name>
</gene>
<evidence type="ECO:0000313" key="10">
    <source>
        <dbReference type="Proteomes" id="UP000070282"/>
    </source>
</evidence>
<keyword evidence="5 7" id="KW-0472">Membrane</keyword>
<evidence type="ECO:0000256" key="4">
    <source>
        <dbReference type="ARBA" id="ARBA00022989"/>
    </source>
</evidence>
<feature type="transmembrane region" description="Helical" evidence="7">
    <location>
        <begin position="181"/>
        <end position="200"/>
    </location>
</feature>
<evidence type="ECO:0000256" key="6">
    <source>
        <dbReference type="SAM" id="MobiDB-lite"/>
    </source>
</evidence>
<evidence type="ECO:0000256" key="1">
    <source>
        <dbReference type="ARBA" id="ARBA00004141"/>
    </source>
</evidence>
<dbReference type="AlphaFoldDB" id="A0A137SDM5"/>
<dbReference type="InterPro" id="IPR058533">
    <property type="entry name" value="Cation_efflux_TM"/>
</dbReference>
<feature type="transmembrane region" description="Helical" evidence="7">
    <location>
        <begin position="276"/>
        <end position="294"/>
    </location>
</feature>
<keyword evidence="3" id="KW-0862">Zinc</keyword>
<feature type="compositionally biased region" description="Polar residues" evidence="6">
    <location>
        <begin position="27"/>
        <end position="36"/>
    </location>
</feature>
<dbReference type="RefSeq" id="WP_058091790.1">
    <property type="nucleotide sequence ID" value="NZ_LOCO01000006.1"/>
</dbReference>
<evidence type="ECO:0000256" key="5">
    <source>
        <dbReference type="ARBA" id="ARBA00023136"/>
    </source>
</evidence>
<dbReference type="Pfam" id="PF01545">
    <property type="entry name" value="Cation_efflux"/>
    <property type="match status" value="1"/>
</dbReference>
<feature type="region of interest" description="Disordered" evidence="6">
    <location>
        <begin position="1"/>
        <end position="37"/>
    </location>
</feature>
<dbReference type="SUPFAM" id="SSF161111">
    <property type="entry name" value="Cation efflux protein transmembrane domain-like"/>
    <property type="match status" value="1"/>
</dbReference>
<evidence type="ECO:0000256" key="7">
    <source>
        <dbReference type="SAM" id="Phobius"/>
    </source>
</evidence>
<keyword evidence="3" id="KW-0813">Transport</keyword>
<comment type="caution">
    <text evidence="9">The sequence shown here is derived from an EMBL/GenBank/DDBJ whole genome shotgun (WGS) entry which is preliminary data.</text>
</comment>
<dbReference type="GO" id="GO:0005886">
    <property type="term" value="C:plasma membrane"/>
    <property type="evidence" value="ECO:0007669"/>
    <property type="project" value="TreeGrafter"/>
</dbReference>
<feature type="transmembrane region" description="Helical" evidence="7">
    <location>
        <begin position="253"/>
        <end position="270"/>
    </location>
</feature>
<dbReference type="PATRIC" id="fig|1306954.6.peg.3613"/>
<dbReference type="SUPFAM" id="SSF55008">
    <property type="entry name" value="HMA, heavy metal-associated domain"/>
    <property type="match status" value="1"/>
</dbReference>
<dbReference type="CDD" id="cd00371">
    <property type="entry name" value="HMA"/>
    <property type="match status" value="1"/>
</dbReference>
<dbReference type="PROSITE" id="PS50846">
    <property type="entry name" value="HMA_2"/>
    <property type="match status" value="1"/>
</dbReference>
<dbReference type="GO" id="GO:0005385">
    <property type="term" value="F:zinc ion transmembrane transporter activity"/>
    <property type="evidence" value="ECO:0007669"/>
    <property type="project" value="TreeGrafter"/>
</dbReference>
<dbReference type="InterPro" id="IPR027469">
    <property type="entry name" value="Cation_efflux_TMD_sf"/>
</dbReference>
<dbReference type="Gene3D" id="1.20.1510.10">
    <property type="entry name" value="Cation efflux protein transmembrane domain"/>
    <property type="match status" value="1"/>
</dbReference>
<feature type="transmembrane region" description="Helical" evidence="7">
    <location>
        <begin position="212"/>
        <end position="232"/>
    </location>
</feature>
<dbReference type="GO" id="GO:0046872">
    <property type="term" value="F:metal ion binding"/>
    <property type="evidence" value="ECO:0007669"/>
    <property type="project" value="InterPro"/>
</dbReference>
<evidence type="ECO:0000259" key="8">
    <source>
        <dbReference type="PROSITE" id="PS50846"/>
    </source>
</evidence>
<sequence>MSKPCDGPCGSEDSVVNNEFQRPVTAETGSQLSTYSVPKMDCPSEELMIRRALTGFDNIQSLSFDLSNRKLEIIHQGETGPITNKLETLGLGASLQKTEDASPESVRAAESSHANETEESGTLWILLAINGLMFLVEMTMGLIAQSAGLIADSLDMLADAAVYGLALYAVGHGIKMQVRAAHVAGILQLILAVGVLVEVGRRFLFGSDPQSSMMMTVASVALVANISCLLLIAKHREGGAHMKASWIFSANDVVINLGVILAGLLVAWTGSNYPDLVIGGVVGGIVFIGAKRILALKG</sequence>
<keyword evidence="10" id="KW-1185">Reference proteome</keyword>
<feature type="transmembrane region" description="Helical" evidence="7">
    <location>
        <begin position="156"/>
        <end position="174"/>
    </location>
</feature>
<keyword evidence="4 7" id="KW-1133">Transmembrane helix</keyword>
<reference evidence="10" key="1">
    <citation type="submission" date="2015-12" db="EMBL/GenBank/DDBJ databases">
        <authorList>
            <person name="Lima A."/>
            <person name="Farahani Zayas N."/>
            <person name="Castro Da Silva M.A."/>
            <person name="Cabral A."/>
            <person name="Pessatti M.L."/>
        </authorList>
    </citation>
    <scope>NUCLEOTIDE SEQUENCE [LARGE SCALE GENOMIC DNA]</scope>
    <source>
        <strain evidence="10">LAMA 842</strain>
    </source>
</reference>
<keyword evidence="3" id="KW-0864">Zinc transport</keyword>
<keyword evidence="2 7" id="KW-0812">Transmembrane</keyword>
<dbReference type="PANTHER" id="PTHR11562:SF17">
    <property type="entry name" value="RE54080P-RELATED"/>
    <property type="match status" value="1"/>
</dbReference>
<dbReference type="InterPro" id="IPR036163">
    <property type="entry name" value="HMA_dom_sf"/>
</dbReference>
<dbReference type="PANTHER" id="PTHR11562">
    <property type="entry name" value="CATION EFFLUX PROTEIN/ ZINC TRANSPORTER"/>
    <property type="match status" value="1"/>
</dbReference>